<reference evidence="2 3" key="1">
    <citation type="submission" date="2018-07" db="EMBL/GenBank/DDBJ databases">
        <title>Modular assembly of carbohydrate-degrading microbial communities in the ocean.</title>
        <authorList>
            <person name="Enke T.N."/>
            <person name="Datta M.S."/>
            <person name="Schwartzman J.A."/>
            <person name="Cermak N."/>
            <person name="Schmitz D.A."/>
            <person name="Barrere J."/>
            <person name="Cordero O.X."/>
        </authorList>
    </citation>
    <scope>NUCLEOTIDE SEQUENCE [LARGE SCALE GENOMIC DNA]</scope>
    <source>
        <strain evidence="2 3">C3M10</strain>
    </source>
</reference>
<dbReference type="Proteomes" id="UP000252706">
    <property type="component" value="Unassembled WGS sequence"/>
</dbReference>
<evidence type="ECO:0000313" key="2">
    <source>
        <dbReference type="EMBL" id="RBW53972.1"/>
    </source>
</evidence>
<accession>A0A366X0M0</accession>
<dbReference type="Gene3D" id="2.60.40.1610">
    <property type="entry name" value="Domain of unknown function DUF1254"/>
    <property type="match status" value="1"/>
</dbReference>
<dbReference type="PANTHER" id="PTHR36509:SF3">
    <property type="entry name" value="SIGNAL PEPTIDE PROTEIN"/>
    <property type="match status" value="1"/>
</dbReference>
<dbReference type="Pfam" id="PF06863">
    <property type="entry name" value="DUF1254"/>
    <property type="match status" value="1"/>
</dbReference>
<comment type="caution">
    <text evidence="2">The sequence shown here is derived from an EMBL/GenBank/DDBJ whole genome shotgun (WGS) entry which is preliminary data.</text>
</comment>
<dbReference type="PANTHER" id="PTHR36509">
    <property type="entry name" value="BLL3101 PROTEIN"/>
    <property type="match status" value="1"/>
</dbReference>
<protein>
    <recommendedName>
        <fullName evidence="1">DUF1254 domain-containing protein</fullName>
    </recommendedName>
</protein>
<feature type="domain" description="DUF1254" evidence="1">
    <location>
        <begin position="2"/>
        <end position="109"/>
    </location>
</feature>
<sequence>MHAYWNINYGPVVFEMPASVEGIGIFGTVTDAWQRPLDDVGSKGRDRGLGEKYYLVPANYDGPLLRNALVYEPETNFGFSVLRPIIAGGPTEENLAEASALTKQIKVYPLSKAGGEAATNYVDVYSAPLEMTPKMDGAIYGHIHEMIGEEVVLDRDLAMMGALARIDIKRNEPFEPDADL</sequence>
<dbReference type="EMBL" id="QOCE01000033">
    <property type="protein sequence ID" value="RBW53972.1"/>
    <property type="molecule type" value="Genomic_DNA"/>
</dbReference>
<dbReference type="SUPFAM" id="SSF160935">
    <property type="entry name" value="VPA0735-like"/>
    <property type="match status" value="1"/>
</dbReference>
<dbReference type="OrthoDB" id="272779at2"/>
<gene>
    <name evidence="2" type="ORF">DS909_13125</name>
</gene>
<dbReference type="InterPro" id="IPR010679">
    <property type="entry name" value="DUF1254"/>
</dbReference>
<evidence type="ECO:0000259" key="1">
    <source>
        <dbReference type="Pfam" id="PF06863"/>
    </source>
</evidence>
<dbReference type="AlphaFoldDB" id="A0A366X0M0"/>
<organism evidence="2 3">
    <name type="scientific">Phaeobacter gallaeciensis</name>
    <dbReference type="NCBI Taxonomy" id="60890"/>
    <lineage>
        <taxon>Bacteria</taxon>
        <taxon>Pseudomonadati</taxon>
        <taxon>Pseudomonadota</taxon>
        <taxon>Alphaproteobacteria</taxon>
        <taxon>Rhodobacterales</taxon>
        <taxon>Roseobacteraceae</taxon>
        <taxon>Phaeobacter</taxon>
    </lineage>
</organism>
<proteinExistence type="predicted"/>
<dbReference type="InterPro" id="IPR037050">
    <property type="entry name" value="DUF1254_sf"/>
</dbReference>
<name>A0A366X0M0_9RHOB</name>
<evidence type="ECO:0000313" key="3">
    <source>
        <dbReference type="Proteomes" id="UP000252706"/>
    </source>
</evidence>